<dbReference type="SUPFAM" id="SSF51735">
    <property type="entry name" value="NAD(P)-binding Rossmann-fold domains"/>
    <property type="match status" value="1"/>
</dbReference>
<accession>A0A2A9NLF9</accession>
<dbReference type="AlphaFoldDB" id="A0A2A9NLF9"/>
<gene>
    <name evidence="4" type="ORF">AMATHDRAFT_149748</name>
</gene>
<feature type="domain" description="NAD-dependent epimerase/dehydratase" evidence="3">
    <location>
        <begin position="7"/>
        <end position="207"/>
    </location>
</feature>
<keyword evidence="1" id="KW-0521">NADP</keyword>
<dbReference type="Gene3D" id="3.90.25.10">
    <property type="entry name" value="UDP-galactose 4-epimerase, domain 1"/>
    <property type="match status" value="1"/>
</dbReference>
<dbReference type="PANTHER" id="PTHR43103">
    <property type="entry name" value="NUCLEOSIDE-DIPHOSPHATE-SUGAR EPIMERASE"/>
    <property type="match status" value="1"/>
</dbReference>
<evidence type="ECO:0000313" key="5">
    <source>
        <dbReference type="Proteomes" id="UP000242287"/>
    </source>
</evidence>
<dbReference type="Proteomes" id="UP000242287">
    <property type="component" value="Unassembled WGS sequence"/>
</dbReference>
<dbReference type="Gene3D" id="3.40.50.720">
    <property type="entry name" value="NAD(P)-binding Rossmann-like Domain"/>
    <property type="match status" value="1"/>
</dbReference>
<sequence length="337" mass="36817">MQQHEVILITGAAGFLGQLLAKELTRTSDEITLILVDIVQPQLPDGRKGRALAMDLTDPGTVDRLFNTLENGVPDTVYCLHGLMSRGSEDNFDLALKVNIDSVRHLLEATRRHRPSSNQPAKFIFASSLAVYGGLLPDVIMPTTLATPEGTYGFSKLASELFINEFTRRGFVDGRIVRLPTVVVRPGAPSAATSSFMSGVIREPLKGIESVCPIGNSLDSLELDLAIWIASPEVTVRNLAYTRKVPADRFLGHTRVICLPGITVTVREELEALERVGGRATLGLVKFKDDPTNRRIVSSWPSRFDNSYALELGFEVDEGGMDGIVRTFKDKLNAGVV</sequence>
<dbReference type="EMBL" id="KZ302059">
    <property type="protein sequence ID" value="PFH48513.1"/>
    <property type="molecule type" value="Genomic_DNA"/>
</dbReference>
<organism evidence="4 5">
    <name type="scientific">Amanita thiersii Skay4041</name>
    <dbReference type="NCBI Taxonomy" id="703135"/>
    <lineage>
        <taxon>Eukaryota</taxon>
        <taxon>Fungi</taxon>
        <taxon>Dikarya</taxon>
        <taxon>Basidiomycota</taxon>
        <taxon>Agaricomycotina</taxon>
        <taxon>Agaricomycetes</taxon>
        <taxon>Agaricomycetidae</taxon>
        <taxon>Agaricales</taxon>
        <taxon>Pluteineae</taxon>
        <taxon>Amanitaceae</taxon>
        <taxon>Amanita</taxon>
    </lineage>
</organism>
<evidence type="ECO:0000259" key="3">
    <source>
        <dbReference type="Pfam" id="PF01370"/>
    </source>
</evidence>
<evidence type="ECO:0000256" key="1">
    <source>
        <dbReference type="ARBA" id="ARBA00022857"/>
    </source>
</evidence>
<dbReference type="Pfam" id="PF01370">
    <property type="entry name" value="Epimerase"/>
    <property type="match status" value="1"/>
</dbReference>
<reference evidence="4 5" key="1">
    <citation type="submission" date="2014-02" db="EMBL/GenBank/DDBJ databases">
        <title>Transposable element dynamics among asymbiotic and ectomycorrhizal Amanita fungi.</title>
        <authorList>
            <consortium name="DOE Joint Genome Institute"/>
            <person name="Hess J."/>
            <person name="Skrede I."/>
            <person name="Wolfe B."/>
            <person name="LaButti K."/>
            <person name="Ohm R.A."/>
            <person name="Grigoriev I.V."/>
            <person name="Pringle A."/>
        </authorList>
    </citation>
    <scope>NUCLEOTIDE SEQUENCE [LARGE SCALE GENOMIC DNA]</scope>
    <source>
        <strain evidence="4 5">SKay4041</strain>
    </source>
</reference>
<name>A0A2A9NLF9_9AGAR</name>
<keyword evidence="5" id="KW-1185">Reference proteome</keyword>
<dbReference type="PANTHER" id="PTHR43103:SF3">
    <property type="entry name" value="ADP-L-GLYCERO-D-MANNO-HEPTOSE-6-EPIMERASE"/>
    <property type="match status" value="1"/>
</dbReference>
<dbReference type="OrthoDB" id="16464at2759"/>
<protein>
    <recommendedName>
        <fullName evidence="3">NAD-dependent epimerase/dehydratase domain-containing protein</fullName>
    </recommendedName>
</protein>
<dbReference type="InterPro" id="IPR001509">
    <property type="entry name" value="Epimerase_deHydtase"/>
</dbReference>
<proteinExistence type="predicted"/>
<evidence type="ECO:0000313" key="4">
    <source>
        <dbReference type="EMBL" id="PFH48513.1"/>
    </source>
</evidence>
<evidence type="ECO:0000256" key="2">
    <source>
        <dbReference type="ARBA" id="ARBA00023277"/>
    </source>
</evidence>
<keyword evidence="2" id="KW-0119">Carbohydrate metabolism</keyword>
<dbReference type="InterPro" id="IPR036291">
    <property type="entry name" value="NAD(P)-bd_dom_sf"/>
</dbReference>
<dbReference type="STRING" id="703135.A0A2A9NLF9"/>
<dbReference type="CDD" id="cd05238">
    <property type="entry name" value="Gne_like_SDR_e"/>
    <property type="match status" value="1"/>
</dbReference>